<feature type="non-terminal residue" evidence="1">
    <location>
        <position position="58"/>
    </location>
</feature>
<name>A0A1A8FX52_9TELE</name>
<accession>A0A1A8FX52</accession>
<evidence type="ECO:0000313" key="1">
    <source>
        <dbReference type="EMBL" id="SBQ63351.1"/>
    </source>
</evidence>
<sequence>VMTFKNIIVMVCICPFFHVSSDVSPSSLDSPFVSHSALMCPLSASHLCVSVFFMCLQL</sequence>
<gene>
    <name evidence="1" type="primary">Nfu_g_1_020432</name>
</gene>
<dbReference type="AlphaFoldDB" id="A0A1A8FX52"/>
<protein>
    <submittedName>
        <fullName evidence="1">Zisupton</fullName>
    </submittedName>
</protein>
<proteinExistence type="predicted"/>
<reference evidence="1" key="1">
    <citation type="submission" date="2016-05" db="EMBL/GenBank/DDBJ databases">
        <authorList>
            <person name="Lavstsen T."/>
            <person name="Jespersen J.S."/>
        </authorList>
    </citation>
    <scope>NUCLEOTIDE SEQUENCE</scope>
    <source>
        <tissue evidence="1">Brain</tissue>
    </source>
</reference>
<reference evidence="1" key="2">
    <citation type="submission" date="2016-06" db="EMBL/GenBank/DDBJ databases">
        <title>The genome of a short-lived fish provides insights into sex chromosome evolution and the genetic control of aging.</title>
        <authorList>
            <person name="Reichwald K."/>
            <person name="Felder M."/>
            <person name="Petzold A."/>
            <person name="Koch P."/>
            <person name="Groth M."/>
            <person name="Platzer M."/>
        </authorList>
    </citation>
    <scope>NUCLEOTIDE SEQUENCE</scope>
    <source>
        <tissue evidence="1">Brain</tissue>
    </source>
</reference>
<dbReference type="EMBL" id="HAEB01016824">
    <property type="protein sequence ID" value="SBQ63351.1"/>
    <property type="molecule type" value="Transcribed_RNA"/>
</dbReference>
<feature type="non-terminal residue" evidence="1">
    <location>
        <position position="1"/>
    </location>
</feature>
<organism evidence="1">
    <name type="scientific">Nothobranchius korthausae</name>
    <dbReference type="NCBI Taxonomy" id="1143690"/>
    <lineage>
        <taxon>Eukaryota</taxon>
        <taxon>Metazoa</taxon>
        <taxon>Chordata</taxon>
        <taxon>Craniata</taxon>
        <taxon>Vertebrata</taxon>
        <taxon>Euteleostomi</taxon>
        <taxon>Actinopterygii</taxon>
        <taxon>Neopterygii</taxon>
        <taxon>Teleostei</taxon>
        <taxon>Neoteleostei</taxon>
        <taxon>Acanthomorphata</taxon>
        <taxon>Ovalentaria</taxon>
        <taxon>Atherinomorphae</taxon>
        <taxon>Cyprinodontiformes</taxon>
        <taxon>Nothobranchiidae</taxon>
        <taxon>Nothobranchius</taxon>
    </lineage>
</organism>